<keyword evidence="2" id="KW-0496">Mitochondrion</keyword>
<dbReference type="AlphaFoldDB" id="A0A101LZB1"/>
<dbReference type="EMBL" id="LKAM01000006">
    <property type="protein sequence ID" value="KUM48139.1"/>
    <property type="molecule type" value="Genomic_DNA"/>
</dbReference>
<accession>A0A101LZB1</accession>
<evidence type="ECO:0000256" key="1">
    <source>
        <dbReference type="SAM" id="Phobius"/>
    </source>
</evidence>
<evidence type="ECO:0000313" key="2">
    <source>
        <dbReference type="EMBL" id="KUM48139.1"/>
    </source>
</evidence>
<keyword evidence="1" id="KW-0472">Membrane</keyword>
<sequence>MLKGVVAAVTASLSTLIFLSGFFLRCIVFTCRERYLPVLSRLPVYLPGLMGRVWWGKKERKGHRQHSPLTNRDSR</sequence>
<name>A0A101LZB1_PICGL</name>
<gene>
    <name evidence="2" type="ORF">ABT39_MTgene5135</name>
</gene>
<feature type="transmembrane region" description="Helical" evidence="1">
    <location>
        <begin position="6"/>
        <end position="31"/>
    </location>
</feature>
<keyword evidence="1" id="KW-1133">Transmembrane helix</keyword>
<protein>
    <submittedName>
        <fullName evidence="2">Uncharacterized protein</fullName>
    </submittedName>
</protein>
<reference evidence="2" key="1">
    <citation type="journal article" date="2015" name="Genome Biol. Evol.">
        <title>Organellar Genomes of White Spruce (Picea glauca): Assembly and Annotation.</title>
        <authorList>
            <person name="Jackman S.D."/>
            <person name="Warren R.L."/>
            <person name="Gibb E.A."/>
            <person name="Vandervalk B.P."/>
            <person name="Mohamadi H."/>
            <person name="Chu J."/>
            <person name="Raymond A."/>
            <person name="Pleasance S."/>
            <person name="Coope R."/>
            <person name="Wildung M.R."/>
            <person name="Ritland C.E."/>
            <person name="Bousquet J."/>
            <person name="Jones S.J."/>
            <person name="Bohlmann J."/>
            <person name="Birol I."/>
        </authorList>
    </citation>
    <scope>NUCLEOTIDE SEQUENCE [LARGE SCALE GENOMIC DNA]</scope>
    <source>
        <tissue evidence="2">Flushing bud</tissue>
    </source>
</reference>
<organism evidence="2">
    <name type="scientific">Picea glauca</name>
    <name type="common">White spruce</name>
    <name type="synonym">Pinus glauca</name>
    <dbReference type="NCBI Taxonomy" id="3330"/>
    <lineage>
        <taxon>Eukaryota</taxon>
        <taxon>Viridiplantae</taxon>
        <taxon>Streptophyta</taxon>
        <taxon>Embryophyta</taxon>
        <taxon>Tracheophyta</taxon>
        <taxon>Spermatophyta</taxon>
        <taxon>Pinopsida</taxon>
        <taxon>Pinidae</taxon>
        <taxon>Conifers I</taxon>
        <taxon>Pinales</taxon>
        <taxon>Pinaceae</taxon>
        <taxon>Picea</taxon>
    </lineage>
</organism>
<proteinExistence type="predicted"/>
<geneLocation type="mitochondrion" evidence="2"/>
<comment type="caution">
    <text evidence="2">The sequence shown here is derived from an EMBL/GenBank/DDBJ whole genome shotgun (WGS) entry which is preliminary data.</text>
</comment>
<keyword evidence="1" id="KW-0812">Transmembrane</keyword>